<dbReference type="InterPro" id="IPR015943">
    <property type="entry name" value="WD40/YVTN_repeat-like_dom_sf"/>
</dbReference>
<feature type="domain" description="Secretion system C-terminal sorting" evidence="2">
    <location>
        <begin position="435"/>
        <end position="507"/>
    </location>
</feature>
<sequence>MPSLKLALTLLLVSLSTHLTLAQKEANTWYFGDYAGLEFSTDCQPVALDNSQMTLSYVSPAVMSEPLTGQLLFYTNSYQVWDKNHRVMPNGAFAAKFEGEDTSPQIALIVPVPGQPFRYYLFRLSGNDSLDAGYANHSRLNYSIIDMRLQEGDGDVVTSQKNCQEGFANRLTAIRHQNGRDYWLLTHLAESDAFLVYPITSAGIGRADTSHIGSVIQKNEVGQIKASPDGQKLACTTLSSQAHPFELFDFDATTGQLTNDVNLGDLRLQYGLSFSPDNSKLYVTTRTRAVVTEDKPELVRQYDLRAGSVDAIKASGKSVLYQNPYSNFSSASAQTQGDFVAAQLQIGPDGRIYATANANASSSSLTSGRHFLIINQPNEPGFGCDVQLQVAELGRGMVGNFGTLPNFMQHYFDGLAPQTCSFDQNDECTGANIEVYPNPVKDVFELRITDLCFSPYELRITNESGQQVANQTVKAPGSFKVSLTGLAAGIYFVELQFANHRTVKRLVKY</sequence>
<dbReference type="RefSeq" id="WP_093834561.1">
    <property type="nucleotide sequence ID" value="NZ_FOLQ01000035.1"/>
</dbReference>
<dbReference type="Proteomes" id="UP000198598">
    <property type="component" value="Unassembled WGS sequence"/>
</dbReference>
<dbReference type="InterPro" id="IPR026444">
    <property type="entry name" value="Secre_tail"/>
</dbReference>
<evidence type="ECO:0000256" key="1">
    <source>
        <dbReference type="SAM" id="SignalP"/>
    </source>
</evidence>
<feature type="chain" id="PRO_5011475580" evidence="1">
    <location>
        <begin position="23"/>
        <end position="509"/>
    </location>
</feature>
<dbReference type="NCBIfam" id="TIGR04183">
    <property type="entry name" value="Por_Secre_tail"/>
    <property type="match status" value="1"/>
</dbReference>
<accession>A0A1I2GUT6</accession>
<protein>
    <submittedName>
        <fullName evidence="3">Por secretion system C-terminal sorting domain-containing protein</fullName>
    </submittedName>
</protein>
<name>A0A1I2GUT6_9BACT</name>
<dbReference type="OrthoDB" id="9765926at2"/>
<evidence type="ECO:0000313" key="4">
    <source>
        <dbReference type="Proteomes" id="UP000198598"/>
    </source>
</evidence>
<evidence type="ECO:0000259" key="2">
    <source>
        <dbReference type="Pfam" id="PF18962"/>
    </source>
</evidence>
<keyword evidence="4" id="KW-1185">Reference proteome</keyword>
<gene>
    <name evidence="3" type="ORF">SAMN05216167_13528</name>
</gene>
<evidence type="ECO:0000313" key="3">
    <source>
        <dbReference type="EMBL" id="SFF20900.1"/>
    </source>
</evidence>
<dbReference type="Gene3D" id="2.130.10.10">
    <property type="entry name" value="YVTN repeat-like/Quinoprotein amine dehydrogenase"/>
    <property type="match status" value="1"/>
</dbReference>
<reference evidence="3 4" key="1">
    <citation type="submission" date="2016-10" db="EMBL/GenBank/DDBJ databases">
        <authorList>
            <person name="de Groot N.N."/>
        </authorList>
    </citation>
    <scope>NUCLEOTIDE SEQUENCE [LARGE SCALE GENOMIC DNA]</scope>
    <source>
        <strain evidence="3 4">DSM 26130</strain>
    </source>
</reference>
<feature type="signal peptide" evidence="1">
    <location>
        <begin position="1"/>
        <end position="22"/>
    </location>
</feature>
<dbReference type="STRING" id="662367.SAMN05216167_13528"/>
<organism evidence="3 4">
    <name type="scientific">Spirosoma endophyticum</name>
    <dbReference type="NCBI Taxonomy" id="662367"/>
    <lineage>
        <taxon>Bacteria</taxon>
        <taxon>Pseudomonadati</taxon>
        <taxon>Bacteroidota</taxon>
        <taxon>Cytophagia</taxon>
        <taxon>Cytophagales</taxon>
        <taxon>Cytophagaceae</taxon>
        <taxon>Spirosoma</taxon>
    </lineage>
</organism>
<dbReference type="Pfam" id="PF18962">
    <property type="entry name" value="Por_Secre_tail"/>
    <property type="match status" value="1"/>
</dbReference>
<dbReference type="EMBL" id="FOLQ01000035">
    <property type="protein sequence ID" value="SFF20900.1"/>
    <property type="molecule type" value="Genomic_DNA"/>
</dbReference>
<proteinExistence type="predicted"/>
<dbReference type="SUPFAM" id="SSF82171">
    <property type="entry name" value="DPP6 N-terminal domain-like"/>
    <property type="match status" value="1"/>
</dbReference>
<keyword evidence="1" id="KW-0732">Signal</keyword>
<dbReference type="AlphaFoldDB" id="A0A1I2GUT6"/>